<dbReference type="STRING" id="104452.A0A0L7L1T3"/>
<evidence type="ECO:0000313" key="4">
    <source>
        <dbReference type="EMBL" id="KOB69271.1"/>
    </source>
</evidence>
<feature type="compositionally biased region" description="Low complexity" evidence="2">
    <location>
        <begin position="170"/>
        <end position="183"/>
    </location>
</feature>
<reference evidence="4 5" key="1">
    <citation type="journal article" date="2015" name="Genome Biol. Evol.">
        <title>The genome of winter moth (Operophtera brumata) provides a genomic perspective on sexual dimorphism and phenology.</title>
        <authorList>
            <person name="Derks M.F."/>
            <person name="Smit S."/>
            <person name="Salis L."/>
            <person name="Schijlen E."/>
            <person name="Bossers A."/>
            <person name="Mateman C."/>
            <person name="Pijl A.S."/>
            <person name="de Ridder D."/>
            <person name="Groenen M.A."/>
            <person name="Visser M.E."/>
            <person name="Megens H.J."/>
        </authorList>
    </citation>
    <scope>NUCLEOTIDE SEQUENCE [LARGE SCALE GENOMIC DNA]</scope>
    <source>
        <strain evidence="4">WM2013NL</strain>
        <tissue evidence="4">Head and thorax</tissue>
    </source>
</reference>
<evidence type="ECO:0000256" key="1">
    <source>
        <dbReference type="ARBA" id="ARBA00023125"/>
    </source>
</evidence>
<name>A0A0L7L1T3_OPEBR</name>
<dbReference type="CDD" id="cd19744">
    <property type="entry name" value="bHLH_TS_dAS-C_like"/>
    <property type="match status" value="1"/>
</dbReference>
<accession>A0A0L7L1T3</accession>
<feature type="region of interest" description="Disordered" evidence="2">
    <location>
        <begin position="76"/>
        <end position="99"/>
    </location>
</feature>
<dbReference type="SMART" id="SM00353">
    <property type="entry name" value="HLH"/>
    <property type="match status" value="1"/>
</dbReference>
<keyword evidence="1" id="KW-0238">DNA-binding</keyword>
<dbReference type="PANTHER" id="PTHR23349">
    <property type="entry name" value="BASIC HELIX-LOOP-HELIX TRANSCRIPTION FACTOR, TWIST"/>
    <property type="match status" value="1"/>
</dbReference>
<protein>
    <submittedName>
        <fullName evidence="4">Achaete-scute-like protein ASE</fullName>
    </submittedName>
</protein>
<keyword evidence="5" id="KW-1185">Reference proteome</keyword>
<dbReference type="Gene3D" id="4.10.280.10">
    <property type="entry name" value="Helix-loop-helix DNA-binding domain"/>
    <property type="match status" value="1"/>
</dbReference>
<dbReference type="InterPro" id="IPR011598">
    <property type="entry name" value="bHLH_dom"/>
</dbReference>
<comment type="caution">
    <text evidence="4">The sequence shown here is derived from an EMBL/GenBank/DDBJ whole genome shotgun (WGS) entry which is preliminary data.</text>
</comment>
<gene>
    <name evidence="4" type="ORF">OBRU01_17078</name>
</gene>
<dbReference type="PROSITE" id="PS50888">
    <property type="entry name" value="BHLH"/>
    <property type="match status" value="1"/>
</dbReference>
<dbReference type="GO" id="GO:0000977">
    <property type="term" value="F:RNA polymerase II transcription regulatory region sequence-specific DNA binding"/>
    <property type="evidence" value="ECO:0007669"/>
    <property type="project" value="TreeGrafter"/>
</dbReference>
<dbReference type="SUPFAM" id="SSF47459">
    <property type="entry name" value="HLH, helix-loop-helix DNA-binding domain"/>
    <property type="match status" value="1"/>
</dbReference>
<evidence type="ECO:0000256" key="2">
    <source>
        <dbReference type="SAM" id="MobiDB-lite"/>
    </source>
</evidence>
<dbReference type="AlphaFoldDB" id="A0A0L7L1T3"/>
<dbReference type="InterPro" id="IPR036638">
    <property type="entry name" value="HLH_DNA-bd_sf"/>
</dbReference>
<dbReference type="EMBL" id="JTDY01003606">
    <property type="protein sequence ID" value="KOB69271.1"/>
    <property type="molecule type" value="Genomic_DNA"/>
</dbReference>
<dbReference type="GO" id="GO:0046983">
    <property type="term" value="F:protein dimerization activity"/>
    <property type="evidence" value="ECO:0007669"/>
    <property type="project" value="InterPro"/>
</dbReference>
<evidence type="ECO:0000259" key="3">
    <source>
        <dbReference type="PROSITE" id="PS50888"/>
    </source>
</evidence>
<dbReference type="GO" id="GO:0000981">
    <property type="term" value="F:DNA-binding transcription factor activity, RNA polymerase II-specific"/>
    <property type="evidence" value="ECO:0007669"/>
    <property type="project" value="TreeGrafter"/>
</dbReference>
<dbReference type="PANTHER" id="PTHR23349:SF108">
    <property type="entry name" value="BHLH DOMAIN-CONTAINING PROTEIN"/>
    <property type="match status" value="1"/>
</dbReference>
<organism evidence="4 5">
    <name type="scientific">Operophtera brumata</name>
    <name type="common">Winter moth</name>
    <name type="synonym">Phalaena brumata</name>
    <dbReference type="NCBI Taxonomy" id="104452"/>
    <lineage>
        <taxon>Eukaryota</taxon>
        <taxon>Metazoa</taxon>
        <taxon>Ecdysozoa</taxon>
        <taxon>Arthropoda</taxon>
        <taxon>Hexapoda</taxon>
        <taxon>Insecta</taxon>
        <taxon>Pterygota</taxon>
        <taxon>Neoptera</taxon>
        <taxon>Endopterygota</taxon>
        <taxon>Lepidoptera</taxon>
        <taxon>Glossata</taxon>
        <taxon>Ditrysia</taxon>
        <taxon>Geometroidea</taxon>
        <taxon>Geometridae</taxon>
        <taxon>Larentiinae</taxon>
        <taxon>Operophtera</taxon>
    </lineage>
</organism>
<dbReference type="GO" id="GO:0032502">
    <property type="term" value="P:developmental process"/>
    <property type="evidence" value="ECO:0007669"/>
    <property type="project" value="TreeGrafter"/>
</dbReference>
<proteinExistence type="predicted"/>
<dbReference type="InterPro" id="IPR050283">
    <property type="entry name" value="E-box_TF_Regulators"/>
</dbReference>
<sequence length="412" mass="47091">MSSIDLVLFRNTLGKQVLQQSVNNSVNISNNDKVREIIIVRKKKLDQTVTVTSLVKSAENQSLRDSVNVVAKKPRLDTSADESVQSPTPLAVQRRNARERNRVRQVNDGFAALRKHIPEEVASAFESANCNRGTNKKLSKVETLRMAVEYIRNLESLLNIGHDKENGSQPSMESFPSPASSSPRDNSQERSYYLNSPALEDEDEDELDGPMLQTPQQQYVELPAVETFQLVATPNMYEEEDGGQPMTPASDFIQEEPHSHLLEGHFPFPNSAEQFTLIPEQSYVSETEIQNDYEVKYADIIHHQIPYENPGVLEAINPDLILTHEQYKFGEDDFENQVYNEVDLKKELPDVQVTPEDREQFEETLKWWQEKTRQVHSVLLRCYLFCACDQRYTVLTKKLGALTDTFTRIANK</sequence>
<evidence type="ECO:0000313" key="5">
    <source>
        <dbReference type="Proteomes" id="UP000037510"/>
    </source>
</evidence>
<feature type="region of interest" description="Disordered" evidence="2">
    <location>
        <begin position="161"/>
        <end position="190"/>
    </location>
</feature>
<feature type="domain" description="BHLH" evidence="3">
    <location>
        <begin position="90"/>
        <end position="154"/>
    </location>
</feature>
<dbReference type="Proteomes" id="UP000037510">
    <property type="component" value="Unassembled WGS sequence"/>
</dbReference>
<dbReference type="Pfam" id="PF00010">
    <property type="entry name" value="HLH"/>
    <property type="match status" value="1"/>
</dbReference>